<reference evidence="1 2" key="1">
    <citation type="journal article" date="2023" name="G3 (Bethesda)">
        <title>A chromosome-length genome assembly and annotation of blackberry (Rubus argutus, cv. 'Hillquist').</title>
        <authorList>
            <person name="Bruna T."/>
            <person name="Aryal R."/>
            <person name="Dudchenko O."/>
            <person name="Sargent D.J."/>
            <person name="Mead D."/>
            <person name="Buti M."/>
            <person name="Cavallini A."/>
            <person name="Hytonen T."/>
            <person name="Andres J."/>
            <person name="Pham M."/>
            <person name="Weisz D."/>
            <person name="Mascagni F."/>
            <person name="Usai G."/>
            <person name="Natali L."/>
            <person name="Bassil N."/>
            <person name="Fernandez G.E."/>
            <person name="Lomsadze A."/>
            <person name="Armour M."/>
            <person name="Olukolu B."/>
            <person name="Poorten T."/>
            <person name="Britton C."/>
            <person name="Davik J."/>
            <person name="Ashrafi H."/>
            <person name="Aiden E.L."/>
            <person name="Borodovsky M."/>
            <person name="Worthington M."/>
        </authorList>
    </citation>
    <scope>NUCLEOTIDE SEQUENCE [LARGE SCALE GENOMIC DNA]</scope>
    <source>
        <strain evidence="1">PI 553951</strain>
    </source>
</reference>
<comment type="caution">
    <text evidence="1">The sequence shown here is derived from an EMBL/GenBank/DDBJ whole genome shotgun (WGS) entry which is preliminary data.</text>
</comment>
<protein>
    <submittedName>
        <fullName evidence="1">Uncharacterized protein</fullName>
    </submittedName>
</protein>
<sequence length="77" mass="8359">MFCDFYSSKCRVSNVASCRNRRSKMQGANSALDFRVNVNSKLVRHEALFRANENSPGCLSVGNGGTVHFLLSDSSGG</sequence>
<keyword evidence="2" id="KW-1185">Reference proteome</keyword>
<evidence type="ECO:0000313" key="1">
    <source>
        <dbReference type="EMBL" id="KAK9925044.1"/>
    </source>
</evidence>
<dbReference type="AlphaFoldDB" id="A0AAW1WJP8"/>
<gene>
    <name evidence="1" type="ORF">M0R45_033385</name>
</gene>
<dbReference type="Proteomes" id="UP001457282">
    <property type="component" value="Unassembled WGS sequence"/>
</dbReference>
<proteinExistence type="predicted"/>
<name>A0AAW1WJP8_RUBAR</name>
<accession>A0AAW1WJP8</accession>
<evidence type="ECO:0000313" key="2">
    <source>
        <dbReference type="Proteomes" id="UP001457282"/>
    </source>
</evidence>
<dbReference type="EMBL" id="JBEDUW010000006">
    <property type="protein sequence ID" value="KAK9925044.1"/>
    <property type="molecule type" value="Genomic_DNA"/>
</dbReference>
<organism evidence="1 2">
    <name type="scientific">Rubus argutus</name>
    <name type="common">Southern blackberry</name>
    <dbReference type="NCBI Taxonomy" id="59490"/>
    <lineage>
        <taxon>Eukaryota</taxon>
        <taxon>Viridiplantae</taxon>
        <taxon>Streptophyta</taxon>
        <taxon>Embryophyta</taxon>
        <taxon>Tracheophyta</taxon>
        <taxon>Spermatophyta</taxon>
        <taxon>Magnoliopsida</taxon>
        <taxon>eudicotyledons</taxon>
        <taxon>Gunneridae</taxon>
        <taxon>Pentapetalae</taxon>
        <taxon>rosids</taxon>
        <taxon>fabids</taxon>
        <taxon>Rosales</taxon>
        <taxon>Rosaceae</taxon>
        <taxon>Rosoideae</taxon>
        <taxon>Rosoideae incertae sedis</taxon>
        <taxon>Rubus</taxon>
    </lineage>
</organism>